<dbReference type="Proteomes" id="UP001056120">
    <property type="component" value="Linkage Group LG02"/>
</dbReference>
<organism evidence="1 2">
    <name type="scientific">Smallanthus sonchifolius</name>
    <dbReference type="NCBI Taxonomy" id="185202"/>
    <lineage>
        <taxon>Eukaryota</taxon>
        <taxon>Viridiplantae</taxon>
        <taxon>Streptophyta</taxon>
        <taxon>Embryophyta</taxon>
        <taxon>Tracheophyta</taxon>
        <taxon>Spermatophyta</taxon>
        <taxon>Magnoliopsida</taxon>
        <taxon>eudicotyledons</taxon>
        <taxon>Gunneridae</taxon>
        <taxon>Pentapetalae</taxon>
        <taxon>asterids</taxon>
        <taxon>campanulids</taxon>
        <taxon>Asterales</taxon>
        <taxon>Asteraceae</taxon>
        <taxon>Asteroideae</taxon>
        <taxon>Heliantheae alliance</taxon>
        <taxon>Millerieae</taxon>
        <taxon>Smallanthus</taxon>
    </lineage>
</organism>
<protein>
    <submittedName>
        <fullName evidence="1">Uncharacterized protein</fullName>
    </submittedName>
</protein>
<name>A0ACB9JZM5_9ASTR</name>
<gene>
    <name evidence="1" type="ORF">L1987_06847</name>
</gene>
<evidence type="ECO:0000313" key="2">
    <source>
        <dbReference type="Proteomes" id="UP001056120"/>
    </source>
</evidence>
<accession>A0ACB9JZM5</accession>
<evidence type="ECO:0000313" key="1">
    <source>
        <dbReference type="EMBL" id="KAI3825364.1"/>
    </source>
</evidence>
<reference evidence="1 2" key="2">
    <citation type="journal article" date="2022" name="Mol. Ecol. Resour.">
        <title>The genomes of chicory, endive, great burdock and yacon provide insights into Asteraceae paleo-polyploidization history and plant inulin production.</title>
        <authorList>
            <person name="Fan W."/>
            <person name="Wang S."/>
            <person name="Wang H."/>
            <person name="Wang A."/>
            <person name="Jiang F."/>
            <person name="Liu H."/>
            <person name="Zhao H."/>
            <person name="Xu D."/>
            <person name="Zhang Y."/>
        </authorList>
    </citation>
    <scope>NUCLEOTIDE SEQUENCE [LARGE SCALE GENOMIC DNA]</scope>
    <source>
        <strain evidence="2">cv. Yunnan</strain>
        <tissue evidence="1">Leaves</tissue>
    </source>
</reference>
<comment type="caution">
    <text evidence="1">The sequence shown here is derived from an EMBL/GenBank/DDBJ whole genome shotgun (WGS) entry which is preliminary data.</text>
</comment>
<proteinExistence type="predicted"/>
<reference evidence="2" key="1">
    <citation type="journal article" date="2022" name="Mol. Ecol. Resour.">
        <title>The genomes of chicory, endive, great burdock and yacon provide insights into Asteraceae palaeo-polyploidization history and plant inulin production.</title>
        <authorList>
            <person name="Fan W."/>
            <person name="Wang S."/>
            <person name="Wang H."/>
            <person name="Wang A."/>
            <person name="Jiang F."/>
            <person name="Liu H."/>
            <person name="Zhao H."/>
            <person name="Xu D."/>
            <person name="Zhang Y."/>
        </authorList>
    </citation>
    <scope>NUCLEOTIDE SEQUENCE [LARGE SCALE GENOMIC DNA]</scope>
    <source>
        <strain evidence="2">cv. Yunnan</strain>
    </source>
</reference>
<dbReference type="EMBL" id="CM042019">
    <property type="protein sequence ID" value="KAI3825364.1"/>
    <property type="molecule type" value="Genomic_DNA"/>
</dbReference>
<sequence length="576" mass="64861">MSKTHYLNRHTKGNIKHNSVEVYLCAELHGLLKTYELEMSQDSKLLNTKKKGAEGVPVLEDSLCHPPKSQHLADTSKGKKHIIDAPSNKVVSLGSRDSPNPIGKKLPTKPSNSLKRKISDTPVSSPQDEAIPTSPITSSWSDLQTTPKEPISLGKGSSKDSKKFDKDNFDLKESTTRYHSLAIDVSTLQTSVSTLQTNQLVAIHLATANNRMLKQILTTLPALSKPLTPSNPMDANRCYQKGGEQTCEVEALEKQVPKRVRVKSDQHSIGQHQAPLETEISKPLPTSAEPIFTSVATESSSVATEPHNREKAKGKMPIIEEEEEQMDLSEHITTDPHSIIPGTNMPLVLADETTQRFQEEENEAAKREEAERKLEVSQSKAVARRAIQKKISQKENILKVRKEIGEESKNTSPQQTSPRIEISSPQPEKKSLAKKPRKARIISWTHIGRRYVIKRDDNKRETFKCISDVMELPDLDLQKIKSLEVDRFNESESSRMFIEALKQRGFTGYEQKEVEEEPLEVIPIISWELMSKTEQFIITYQNGVQEYLSADRIVTLVPNDLRALLKIHLKNESNDR</sequence>
<keyword evidence="2" id="KW-1185">Reference proteome</keyword>